<evidence type="ECO:0000313" key="1">
    <source>
        <dbReference type="EMBL" id="CAE7390508.1"/>
    </source>
</evidence>
<dbReference type="EMBL" id="CAJNDS010002245">
    <property type="protein sequence ID" value="CAE7390508.1"/>
    <property type="molecule type" value="Genomic_DNA"/>
</dbReference>
<sequence>MNGEREASGNCFAAFVSSFPQVKHALCTLWSKPACAIFADNKTWAERMEGFALKAAPRWVAPQALHGHKAQLGELARTLLNKARLPDTEDDRAS</sequence>
<evidence type="ECO:0000313" key="2">
    <source>
        <dbReference type="Proteomes" id="UP000604046"/>
    </source>
</evidence>
<name>A0A812QI70_9DINO</name>
<dbReference type="AlphaFoldDB" id="A0A812QI70"/>
<accession>A0A812QI70</accession>
<comment type="caution">
    <text evidence="1">The sequence shown here is derived from an EMBL/GenBank/DDBJ whole genome shotgun (WGS) entry which is preliminary data.</text>
</comment>
<dbReference type="Proteomes" id="UP000604046">
    <property type="component" value="Unassembled WGS sequence"/>
</dbReference>
<proteinExistence type="predicted"/>
<reference evidence="1" key="1">
    <citation type="submission" date="2021-02" db="EMBL/GenBank/DDBJ databases">
        <authorList>
            <person name="Dougan E. K."/>
            <person name="Rhodes N."/>
            <person name="Thang M."/>
            <person name="Chan C."/>
        </authorList>
    </citation>
    <scope>NUCLEOTIDE SEQUENCE</scope>
</reference>
<keyword evidence="2" id="KW-1185">Reference proteome</keyword>
<organism evidence="1 2">
    <name type="scientific">Symbiodinium natans</name>
    <dbReference type="NCBI Taxonomy" id="878477"/>
    <lineage>
        <taxon>Eukaryota</taxon>
        <taxon>Sar</taxon>
        <taxon>Alveolata</taxon>
        <taxon>Dinophyceae</taxon>
        <taxon>Suessiales</taxon>
        <taxon>Symbiodiniaceae</taxon>
        <taxon>Symbiodinium</taxon>
    </lineage>
</organism>
<gene>
    <name evidence="1" type="ORF">SNAT2548_LOCUS21285</name>
</gene>
<protein>
    <submittedName>
        <fullName evidence="1">Uncharacterized protein</fullName>
    </submittedName>
</protein>